<reference evidence="1" key="1">
    <citation type="submission" date="2016-01" db="EMBL/GenBank/DDBJ databases">
        <title>Reference transcriptome for the parasite Schistocephalus solidus: insights into the molecular evolution of parasitism.</title>
        <authorList>
            <person name="Hebert F.O."/>
            <person name="Grambauer S."/>
            <person name="Barber I."/>
            <person name="Landry C.R."/>
            <person name="Aubin-Horth N."/>
        </authorList>
    </citation>
    <scope>NUCLEOTIDE SEQUENCE</scope>
</reference>
<dbReference type="EMBL" id="GEEE01005461">
    <property type="protein sequence ID" value="JAP57764.1"/>
    <property type="molecule type" value="Transcribed_RNA"/>
</dbReference>
<accession>A0A0X3Q1F6</accession>
<sequence>MFISKYLAEKQPYTSLNFEQFSALSLNKSKTFEIFKFAVHYYAENQTASLTMRCKTVTKDYLRSYPSPDSAVDIMCTSTVTYLVVCMALSDTLVFPCYLTLLSDLNPG</sequence>
<evidence type="ECO:0000313" key="1">
    <source>
        <dbReference type="EMBL" id="JAP57764.1"/>
    </source>
</evidence>
<organism evidence="1">
    <name type="scientific">Schistocephalus solidus</name>
    <name type="common">Tapeworm</name>
    <dbReference type="NCBI Taxonomy" id="70667"/>
    <lineage>
        <taxon>Eukaryota</taxon>
        <taxon>Metazoa</taxon>
        <taxon>Spiralia</taxon>
        <taxon>Lophotrochozoa</taxon>
        <taxon>Platyhelminthes</taxon>
        <taxon>Cestoda</taxon>
        <taxon>Eucestoda</taxon>
        <taxon>Diphyllobothriidea</taxon>
        <taxon>Diphyllobothriidae</taxon>
        <taxon>Schistocephalus</taxon>
    </lineage>
</organism>
<proteinExistence type="predicted"/>
<dbReference type="AlphaFoldDB" id="A0A0X3Q1F6"/>
<gene>
    <name evidence="1" type="ORF">TR153268</name>
</gene>
<protein>
    <submittedName>
        <fullName evidence="1">Uncharacterized protein</fullName>
    </submittedName>
</protein>
<name>A0A0X3Q1F6_SCHSO</name>